<accession>A0AAD9IYD2</accession>
<proteinExistence type="predicted"/>
<gene>
    <name evidence="2" type="ORF">LSH36_873g00021</name>
</gene>
<evidence type="ECO:0000313" key="2">
    <source>
        <dbReference type="EMBL" id="KAK2143144.1"/>
    </source>
</evidence>
<comment type="caution">
    <text evidence="2">The sequence shown here is derived from an EMBL/GenBank/DDBJ whole genome shotgun (WGS) entry which is preliminary data.</text>
</comment>
<keyword evidence="3" id="KW-1185">Reference proteome</keyword>
<dbReference type="AlphaFoldDB" id="A0AAD9IYD2"/>
<feature type="transmembrane region" description="Helical" evidence="1">
    <location>
        <begin position="60"/>
        <end position="80"/>
    </location>
</feature>
<protein>
    <submittedName>
        <fullName evidence="2">Uncharacterized protein</fullName>
    </submittedName>
</protein>
<keyword evidence="1" id="KW-1133">Transmembrane helix</keyword>
<evidence type="ECO:0000256" key="1">
    <source>
        <dbReference type="SAM" id="Phobius"/>
    </source>
</evidence>
<evidence type="ECO:0000313" key="3">
    <source>
        <dbReference type="Proteomes" id="UP001208570"/>
    </source>
</evidence>
<sequence length="82" mass="9615">MFNAVYLLAKIFILRCSYENKFPNLTTFKQTITQFLLVEKSIAMCNSKITEFNIYLNDNIYIVIILLNIYLHCMCSCTVVNM</sequence>
<reference evidence="2" key="1">
    <citation type="journal article" date="2023" name="Mol. Biol. Evol.">
        <title>Third-Generation Sequencing Reveals the Adaptive Role of the Epigenome in Three Deep-Sea Polychaetes.</title>
        <authorList>
            <person name="Perez M."/>
            <person name="Aroh O."/>
            <person name="Sun Y."/>
            <person name="Lan Y."/>
            <person name="Juniper S.K."/>
            <person name="Young C.R."/>
            <person name="Angers B."/>
            <person name="Qian P.Y."/>
        </authorList>
    </citation>
    <scope>NUCLEOTIDE SEQUENCE</scope>
    <source>
        <strain evidence="2">P08H-3</strain>
    </source>
</reference>
<organism evidence="2 3">
    <name type="scientific">Paralvinella palmiformis</name>
    <dbReference type="NCBI Taxonomy" id="53620"/>
    <lineage>
        <taxon>Eukaryota</taxon>
        <taxon>Metazoa</taxon>
        <taxon>Spiralia</taxon>
        <taxon>Lophotrochozoa</taxon>
        <taxon>Annelida</taxon>
        <taxon>Polychaeta</taxon>
        <taxon>Sedentaria</taxon>
        <taxon>Canalipalpata</taxon>
        <taxon>Terebellida</taxon>
        <taxon>Terebelliformia</taxon>
        <taxon>Alvinellidae</taxon>
        <taxon>Paralvinella</taxon>
    </lineage>
</organism>
<dbReference type="Proteomes" id="UP001208570">
    <property type="component" value="Unassembled WGS sequence"/>
</dbReference>
<dbReference type="EMBL" id="JAODUP010000873">
    <property type="protein sequence ID" value="KAK2143144.1"/>
    <property type="molecule type" value="Genomic_DNA"/>
</dbReference>
<name>A0AAD9IYD2_9ANNE</name>
<keyword evidence="1" id="KW-0472">Membrane</keyword>
<keyword evidence="1" id="KW-0812">Transmembrane</keyword>